<dbReference type="Pfam" id="PF20434">
    <property type="entry name" value="BD-FAE"/>
    <property type="match status" value="1"/>
</dbReference>
<dbReference type="AlphaFoldDB" id="A0A125W375"/>
<comment type="similarity">
    <text evidence="1">Belongs to the 'GDXG' lipolytic enzyme family.</text>
</comment>
<reference evidence="4 5" key="1">
    <citation type="submission" date="2010-07" db="EMBL/GenBank/DDBJ databases">
        <authorList>
            <person name="Sid Ahmed O."/>
        </authorList>
    </citation>
    <scope>NUCLEOTIDE SEQUENCE [LARGE SCALE GENOMIC DNA]</scope>
    <source>
        <strain evidence="4 5">TX4248</strain>
    </source>
</reference>
<protein>
    <submittedName>
        <fullName evidence="4">Hydrolase, alpha/beta domain protein</fullName>
    </submittedName>
</protein>
<dbReference type="PROSITE" id="PS01173">
    <property type="entry name" value="LIPASE_GDXG_HIS"/>
    <property type="match status" value="1"/>
</dbReference>
<dbReference type="EMBL" id="AEBR01000095">
    <property type="protein sequence ID" value="EFM81708.1"/>
    <property type="molecule type" value="Genomic_DNA"/>
</dbReference>
<gene>
    <name evidence="4" type="ORF">HMPREF9498_02593</name>
</gene>
<comment type="caution">
    <text evidence="4">The sequence shown here is derived from an EMBL/GenBank/DDBJ whole genome shotgun (WGS) entry which is preliminary data.</text>
</comment>
<dbReference type="InterPro" id="IPR050300">
    <property type="entry name" value="GDXG_lipolytic_enzyme"/>
</dbReference>
<dbReference type="HOGENOM" id="CLU_012494_0_1_9"/>
<dbReference type="Proteomes" id="UP000004846">
    <property type="component" value="Unassembled WGS sequence"/>
</dbReference>
<keyword evidence="2 4" id="KW-0378">Hydrolase</keyword>
<sequence>MKRKIVRFILWLLGIIVVICLGVFLAFQLSPKPGAWVINQLFAGEVEIKDSASYDKALPNVQFQENQTYPSSRKKNTFDLYYPQTSKQAVPVVLWVHGGGYVGGDKSGMKEFATRLVADSSVAFISMNYELAPDAPYPSQLQQVNELVQFLLEKKQAYPMLDLSKLFIGGDSAGAQIALQYATVQTNANYAKELGMTAALPASHLKGTLSYCGPVDLKQMANQQSDNRFMKFFVKTVAWSLLGTKDWQTSAELQEVSLVDKVTKEFPPTYLTDGNSFSFQEQGLALVQRLKTLNVPVSALFFKDKKATITHEYQFDYQTKEAKQCYQETVQFVNTYK</sequence>
<dbReference type="SUPFAM" id="SSF53474">
    <property type="entry name" value="alpha/beta-Hydrolases"/>
    <property type="match status" value="1"/>
</dbReference>
<dbReference type="RefSeq" id="WP_002365410.1">
    <property type="nucleotide sequence ID" value="NZ_GL454482.1"/>
</dbReference>
<evidence type="ECO:0000256" key="1">
    <source>
        <dbReference type="ARBA" id="ARBA00010515"/>
    </source>
</evidence>
<dbReference type="InterPro" id="IPR029058">
    <property type="entry name" value="AB_hydrolase_fold"/>
</dbReference>
<evidence type="ECO:0000259" key="3">
    <source>
        <dbReference type="Pfam" id="PF20434"/>
    </source>
</evidence>
<organism evidence="4 5">
    <name type="scientific">Enterococcus faecalis TX4248</name>
    <dbReference type="NCBI Taxonomy" id="749495"/>
    <lineage>
        <taxon>Bacteria</taxon>
        <taxon>Bacillati</taxon>
        <taxon>Bacillota</taxon>
        <taxon>Bacilli</taxon>
        <taxon>Lactobacillales</taxon>
        <taxon>Enterococcaceae</taxon>
        <taxon>Enterococcus</taxon>
    </lineage>
</organism>
<name>A0A125W375_ENTFL</name>
<proteinExistence type="inferred from homology"/>
<dbReference type="PANTHER" id="PTHR48081">
    <property type="entry name" value="AB HYDROLASE SUPERFAMILY PROTEIN C4A8.06C"/>
    <property type="match status" value="1"/>
</dbReference>
<dbReference type="InterPro" id="IPR049492">
    <property type="entry name" value="BD-FAE-like_dom"/>
</dbReference>
<evidence type="ECO:0000313" key="5">
    <source>
        <dbReference type="Proteomes" id="UP000004846"/>
    </source>
</evidence>
<dbReference type="PANTHER" id="PTHR48081:SF6">
    <property type="entry name" value="PEPTIDASE S9 PROLYL OLIGOPEPTIDASE CATALYTIC DOMAIN-CONTAINING PROTEIN"/>
    <property type="match status" value="1"/>
</dbReference>
<accession>A0A125W375</accession>
<dbReference type="GO" id="GO:0016787">
    <property type="term" value="F:hydrolase activity"/>
    <property type="evidence" value="ECO:0007669"/>
    <property type="project" value="UniProtKB-KW"/>
</dbReference>
<feature type="domain" description="BD-FAE-like" evidence="3">
    <location>
        <begin position="79"/>
        <end position="275"/>
    </location>
</feature>
<dbReference type="InterPro" id="IPR002168">
    <property type="entry name" value="Lipase_GDXG_HIS_AS"/>
</dbReference>
<evidence type="ECO:0000256" key="2">
    <source>
        <dbReference type="ARBA" id="ARBA00022801"/>
    </source>
</evidence>
<evidence type="ECO:0000313" key="4">
    <source>
        <dbReference type="EMBL" id="EFM81708.1"/>
    </source>
</evidence>
<dbReference type="Gene3D" id="3.40.50.1820">
    <property type="entry name" value="alpha/beta hydrolase"/>
    <property type="match status" value="1"/>
</dbReference>